<feature type="chain" id="PRO_5045174695" evidence="1">
    <location>
        <begin position="26"/>
        <end position="317"/>
    </location>
</feature>
<dbReference type="InterPro" id="IPR005534">
    <property type="entry name" value="Curli_assmbl/transp-comp_CsgG"/>
</dbReference>
<dbReference type="EMBL" id="JAQQKV010000004">
    <property type="protein sequence ID" value="MDC7677559.1"/>
    <property type="molecule type" value="Genomic_DNA"/>
</dbReference>
<gene>
    <name evidence="2" type="ORF">PQU98_15560</name>
</gene>
<feature type="signal peptide" evidence="1">
    <location>
        <begin position="1"/>
        <end position="25"/>
    </location>
</feature>
<reference evidence="2 3" key="1">
    <citation type="submission" date="2023-01" db="EMBL/GenBank/DDBJ databases">
        <title>Novel species of the genus Asticcacaulis isolated from rivers.</title>
        <authorList>
            <person name="Lu H."/>
        </authorList>
    </citation>
    <scope>NUCLEOTIDE SEQUENCE [LARGE SCALE GENOMIC DNA]</scope>
    <source>
        <strain evidence="2 3">LKC15W</strain>
    </source>
</reference>
<evidence type="ECO:0000256" key="1">
    <source>
        <dbReference type="SAM" id="SignalP"/>
    </source>
</evidence>
<keyword evidence="1" id="KW-0732">Signal</keyword>
<dbReference type="Pfam" id="PF03783">
    <property type="entry name" value="CsgG"/>
    <property type="match status" value="1"/>
</dbReference>
<evidence type="ECO:0000313" key="3">
    <source>
        <dbReference type="Proteomes" id="UP001218579"/>
    </source>
</evidence>
<organism evidence="2 3">
    <name type="scientific">Asticcacaulis machinosus</name>
    <dbReference type="NCBI Taxonomy" id="2984211"/>
    <lineage>
        <taxon>Bacteria</taxon>
        <taxon>Pseudomonadati</taxon>
        <taxon>Pseudomonadota</taxon>
        <taxon>Alphaproteobacteria</taxon>
        <taxon>Caulobacterales</taxon>
        <taxon>Caulobacteraceae</taxon>
        <taxon>Asticcacaulis</taxon>
    </lineage>
</organism>
<keyword evidence="3" id="KW-1185">Reference proteome</keyword>
<evidence type="ECO:0000313" key="2">
    <source>
        <dbReference type="EMBL" id="MDC7677559.1"/>
    </source>
</evidence>
<dbReference type="Proteomes" id="UP001218579">
    <property type="component" value="Unassembled WGS sequence"/>
</dbReference>
<protein>
    <submittedName>
        <fullName evidence="2">CsgG/HfaB family protein</fullName>
    </submittedName>
</protein>
<name>A0ABT5HPJ3_9CAUL</name>
<sequence>MLKFRLLAMTAATVCALGSGSQVFAQSTMAKSSKVQQHQNKMVAEIPKCSKKLGSITIVDGDDSYGWTQNNLAPPAKLLKVVVQKSGCFSLVDRGAGMDVAQRERELGNSMGLQRGSNMGKGQIKAADFVLVAEVAAADSNTGGGGAAGLIGGLVGGRAGAVVGGFRTKKMEAETVLSLTDVRTSESNSFSGSAAKNELSWGVGAGAGFAGAVGGGYESTEIGRMVTQAFIMAYTDMVQSLGGIDIGGAAAAPTRSFDVLTATTLRSTPDAKGKVLRALPVGLTVYPTGEKNGMWWQVADDNDNIGWVMNDKLSASK</sequence>
<dbReference type="Gene3D" id="2.30.30.40">
    <property type="entry name" value="SH3 Domains"/>
    <property type="match status" value="1"/>
</dbReference>
<proteinExistence type="predicted"/>
<accession>A0ABT5HPJ3</accession>
<comment type="caution">
    <text evidence="2">The sequence shown here is derived from an EMBL/GenBank/DDBJ whole genome shotgun (WGS) entry which is preliminary data.</text>
</comment>
<dbReference type="RefSeq" id="WP_272745883.1">
    <property type="nucleotide sequence ID" value="NZ_JAQQKV010000004.1"/>
</dbReference>